<dbReference type="AlphaFoldDB" id="A0A382W2J6"/>
<protein>
    <recommendedName>
        <fullName evidence="1">TnsA endonuclease N-terminal domain-containing protein</fullName>
    </recommendedName>
</protein>
<sequence>MKERSQKYKGKYTPEHPAKYMGDSSNIVYRSMWERRCMKYFDVNPSVLQWASEEISIPYYDSMTKKVRKYFPDFLIKVKTANGEDKTHLIEVKPSKDLRPPVGGRGKKKSTVLYEMKAYRMNRDKFASARKWCDERGIIFDVWTEKHLKQKG</sequence>
<dbReference type="HAMAP" id="MF_04160">
    <property type="entry name" value="NUCL_HEAD_T4"/>
    <property type="match status" value="1"/>
</dbReference>
<proteinExistence type="inferred from homology"/>
<dbReference type="InterPro" id="IPR046390">
    <property type="entry name" value="NUCL_HEAD_T4"/>
</dbReference>
<feature type="domain" description="TnsA endonuclease N-terminal" evidence="1">
    <location>
        <begin position="44"/>
        <end position="145"/>
    </location>
</feature>
<gene>
    <name evidence="2" type="ORF">METZ01_LOCUS405827</name>
</gene>
<dbReference type="Pfam" id="PF08722">
    <property type="entry name" value="Tn7_TnsA-like_N"/>
    <property type="match status" value="1"/>
</dbReference>
<organism evidence="2">
    <name type="scientific">marine metagenome</name>
    <dbReference type="NCBI Taxonomy" id="408172"/>
    <lineage>
        <taxon>unclassified sequences</taxon>
        <taxon>metagenomes</taxon>
        <taxon>ecological metagenomes</taxon>
    </lineage>
</organism>
<dbReference type="EMBL" id="UINC01156514">
    <property type="protein sequence ID" value="SVD52973.1"/>
    <property type="molecule type" value="Genomic_DNA"/>
</dbReference>
<name>A0A382W2J6_9ZZZZ</name>
<dbReference type="Gene3D" id="3.40.91.30">
    <property type="match status" value="1"/>
</dbReference>
<dbReference type="InterPro" id="IPR014833">
    <property type="entry name" value="TnsA_N"/>
</dbReference>
<dbReference type="GO" id="GO:0004527">
    <property type="term" value="F:exonuclease activity"/>
    <property type="evidence" value="ECO:0007669"/>
    <property type="project" value="InterPro"/>
</dbReference>
<evidence type="ECO:0000259" key="1">
    <source>
        <dbReference type="Pfam" id="PF08722"/>
    </source>
</evidence>
<accession>A0A382W2J6</accession>
<reference evidence="2" key="1">
    <citation type="submission" date="2018-05" db="EMBL/GenBank/DDBJ databases">
        <authorList>
            <person name="Lanie J.A."/>
            <person name="Ng W.-L."/>
            <person name="Kazmierczak K.M."/>
            <person name="Andrzejewski T.M."/>
            <person name="Davidsen T.M."/>
            <person name="Wayne K.J."/>
            <person name="Tettelin H."/>
            <person name="Glass J.I."/>
            <person name="Rusch D."/>
            <person name="Podicherti R."/>
            <person name="Tsui H.-C.T."/>
            <person name="Winkler M.E."/>
        </authorList>
    </citation>
    <scope>NUCLEOTIDE SEQUENCE</scope>
</reference>
<dbReference type="GO" id="GO:0004519">
    <property type="term" value="F:endonuclease activity"/>
    <property type="evidence" value="ECO:0007669"/>
    <property type="project" value="InterPro"/>
</dbReference>
<evidence type="ECO:0000313" key="2">
    <source>
        <dbReference type="EMBL" id="SVD52973.1"/>
    </source>
</evidence>